<dbReference type="InterPro" id="IPR025048">
    <property type="entry name" value="DUF3987"/>
</dbReference>
<accession>A0A7G3PIP4</accession>
<keyword evidence="1" id="KW-0347">Helicase</keyword>
<keyword evidence="1" id="KW-0067">ATP-binding</keyword>
<protein>
    <submittedName>
        <fullName evidence="1">Putative primase/helicase</fullName>
    </submittedName>
</protein>
<evidence type="ECO:0000313" key="1">
    <source>
        <dbReference type="EMBL" id="QHB80484.1"/>
    </source>
</evidence>
<sequence length="809" mass="89680">MALDPKGKLFNVSVTVPGQWMTFEEAVALAELNADTVTTWVNPQGVTITQTGFTVGYILNESDPFTCIDLDVKDASTHPEAPDKWTSPDDFQRYMSIVQTMDSYTERSKSGKGLHIWVRGNIGKGYRRDGVEIYSQERFIISTGDAYVTKGIENREQLLLNMVHQMRPVPKDLQLEELPEEADDWYILEMAMNASNGDKFKKLWYGFWREDEFGYPSQSEADLSLMSMFTFYSPSNAQCRRLFRESKLGKREKATKDDKYLNFTLKIIRERQAREAYVEMSALLQAADFVRQQAQEEIARLQGGVPAATAVAGPFGAAPPRTVTPLQVPGAGEPVATPAPAEAALAQLAPVTPAAIQVAETGLSWPPGFVGSLAQYIFNSSFLPIKEVSITAALGLMAGICGKAWHIPKSGLNLYIVLVARSAIGKEALHDGIAGVVNACLSKSPIFGNFVDFTEYASGPALIKACAHNNSFVNVSGEWGRRMKRIASEDEREGPMTTLRTQMTNLYQKSAPRSIVGGIGYSATENNIEALTSVAYSMVGESTPQTFYDSLTESMMEDGFLSRFLVIQYEGDRPNENANIIEWPDDALTTYLCSMANSADISIAKGESQPVKRTEDAARMLQEFSTKAANNIRATTDESRRQMWNRATLKALRVAGLLAVGDNFSNPIIQVEHAKWAIDLIMSDIGIMKKRLEGGDVGLNDSSRERKMVDVMKQYVSKPVPASYKIPDAMRDSAIVPRNYLQTRVARVSSFYKHKFGASKALDETLHQMIANGFIMEVKQDKMVEMYSYHGRAFRILKLPDYGELGNDA</sequence>
<proteinExistence type="predicted"/>
<gene>
    <name evidence="1" type="ORF">MMDA13_gp51</name>
</gene>
<keyword evidence="2" id="KW-1185">Reference proteome</keyword>
<dbReference type="Proteomes" id="UP000515820">
    <property type="component" value="Segment"/>
</dbReference>
<dbReference type="Pfam" id="PF13148">
    <property type="entry name" value="DUF3987"/>
    <property type="match status" value="1"/>
</dbReference>
<organism evidence="1 2">
    <name type="scientific">Sphingomonas phage vB_StuS_MMDA13</name>
    <dbReference type="NCBI Taxonomy" id="2686378"/>
    <lineage>
        <taxon>Viruses</taxon>
        <taxon>Duplodnaviria</taxon>
        <taxon>Heunggongvirae</taxon>
        <taxon>Uroviricota</taxon>
        <taxon>Caudoviricetes</taxon>
        <taxon>Queuovirinae</taxon>
        <taxon>Torvergatavirus</taxon>
        <taxon>Torvergatavirus MMDA13</taxon>
    </lineage>
</organism>
<name>A0A7G3PIP4_9CAUD</name>
<keyword evidence="1" id="KW-0378">Hydrolase</keyword>
<evidence type="ECO:0000313" key="2">
    <source>
        <dbReference type="Proteomes" id="UP000515820"/>
    </source>
</evidence>
<reference evidence="1 2" key="1">
    <citation type="journal article" date="2020" name="Viruses">
        <title>Characterization of vB_StuS_MMDA13, a Newly Discovered Bacteriophage Infecting the Agar-Degrading Species Sphingomonas turrisvirgatae.</title>
        <authorList>
            <person name="Marmo P."/>
            <person name="Thaller M.C."/>
            <person name="Di Lallo G."/>
            <person name="Henrici De Angelis L."/>
            <person name="Poerio N."/>
            <person name="De Santis F."/>
            <person name="Fraziano M."/>
            <person name="Migliore L."/>
            <person name="D'Andrea M.M."/>
        </authorList>
    </citation>
    <scope>NUCLEOTIDE SEQUENCE [LARGE SCALE GENOMIC DNA]</scope>
</reference>
<keyword evidence="1" id="KW-0547">Nucleotide-binding</keyword>
<dbReference type="GO" id="GO:0004386">
    <property type="term" value="F:helicase activity"/>
    <property type="evidence" value="ECO:0007669"/>
    <property type="project" value="UniProtKB-KW"/>
</dbReference>
<dbReference type="EMBL" id="MN820898">
    <property type="protein sequence ID" value="QHB80484.1"/>
    <property type="molecule type" value="Genomic_DNA"/>
</dbReference>